<keyword evidence="1" id="KW-0677">Repeat</keyword>
<dbReference type="InterPro" id="IPR003439">
    <property type="entry name" value="ABC_transporter-like_ATP-bd"/>
</dbReference>
<dbReference type="SMART" id="SM00382">
    <property type="entry name" value="AAA"/>
    <property type="match status" value="2"/>
</dbReference>
<dbReference type="InterPro" id="IPR032781">
    <property type="entry name" value="ABC_tran_Xtn"/>
</dbReference>
<reference evidence="6 7" key="1">
    <citation type="submission" date="2024-10" db="EMBL/GenBank/DDBJ databases">
        <title>The Natural Products Discovery Center: Release of the First 8490 Sequenced Strains for Exploring Actinobacteria Biosynthetic Diversity.</title>
        <authorList>
            <person name="Kalkreuter E."/>
            <person name="Kautsar S.A."/>
            <person name="Yang D."/>
            <person name="Bader C.D."/>
            <person name="Teijaro C.N."/>
            <person name="Fluegel L."/>
            <person name="Davis C.M."/>
            <person name="Simpson J.R."/>
            <person name="Lauterbach L."/>
            <person name="Steele A.D."/>
            <person name="Gui C."/>
            <person name="Meng S."/>
            <person name="Li G."/>
            <person name="Viehrig K."/>
            <person name="Ye F."/>
            <person name="Su P."/>
            <person name="Kiefer A.F."/>
            <person name="Nichols A."/>
            <person name="Cepeda A.J."/>
            <person name="Yan W."/>
            <person name="Fan B."/>
            <person name="Jiang Y."/>
            <person name="Adhikari A."/>
            <person name="Zheng C.-J."/>
            <person name="Schuster L."/>
            <person name="Cowan T.M."/>
            <person name="Smanski M.J."/>
            <person name="Chevrette M.G."/>
            <person name="De Carvalho L.P.S."/>
            <person name="Shen B."/>
        </authorList>
    </citation>
    <scope>NUCLEOTIDE SEQUENCE [LARGE SCALE GENOMIC DNA]</scope>
    <source>
        <strain evidence="6 7">NPDC002593</strain>
    </source>
</reference>
<keyword evidence="4" id="KW-0175">Coiled coil</keyword>
<dbReference type="InterPro" id="IPR017871">
    <property type="entry name" value="ABC_transporter-like_CS"/>
</dbReference>
<dbReference type="CDD" id="cd03221">
    <property type="entry name" value="ABCF_EF-3"/>
    <property type="match status" value="2"/>
</dbReference>
<dbReference type="Gene3D" id="3.40.50.300">
    <property type="entry name" value="P-loop containing nucleotide triphosphate hydrolases"/>
    <property type="match status" value="2"/>
</dbReference>
<evidence type="ECO:0000256" key="2">
    <source>
        <dbReference type="ARBA" id="ARBA00022741"/>
    </source>
</evidence>
<evidence type="ECO:0000313" key="7">
    <source>
        <dbReference type="Proteomes" id="UP001601992"/>
    </source>
</evidence>
<keyword evidence="7" id="KW-1185">Reference proteome</keyword>
<organism evidence="6 7">
    <name type="scientific">Nocardia jiangxiensis</name>
    <dbReference type="NCBI Taxonomy" id="282685"/>
    <lineage>
        <taxon>Bacteria</taxon>
        <taxon>Bacillati</taxon>
        <taxon>Actinomycetota</taxon>
        <taxon>Actinomycetes</taxon>
        <taxon>Mycobacteriales</taxon>
        <taxon>Nocardiaceae</taxon>
        <taxon>Nocardia</taxon>
    </lineage>
</organism>
<sequence length="543" mass="58576">MITATDLEVRAGIRTLLTAPGSALRVQSGDRIGLVGRNGAGKTTTLRILAGEGEPYAGTVTRSGEIGYLPQDPREGNLDVLARDRVLSARGLDALIRDMEKQQARMAEVADDAEREKAVRKYGQLEDRFSALGGYVAESEAARICNSLGLPDRVLNQQLRTLSGGQRRRIELARILFSASDGSGGRSDRTLLLDEPTNHLDADSITWLRGFLQNHDGGLIVISHDVDLLADVVNKVWFLDAVRGEADLYNMGWKKYLDARATDEQRRVRERANAEKKAGALRAQAAKLGAKATKAAAAHQMAKRADRLLADLDEVRVADKVARIKFPEPAPCGRTPLMVTDLTKLYGSLEIFTGVSFAVDRGSRVVVLGLNGAGKTTMLKLLAGVETPTAGGVEPGRGLKVGYFAQEHDTLDDNATVWENIRHASPDAGEQELRSLLGAFMFSGPQLEQPAGTLSGGEKTRLALAGLVSSAANVLLLDEPTNNLDPVSREQVLDALRSYAGAVVLVTHDPGAAEALNPERVIMLPDGTEDHWSQDYLELIQLA</sequence>
<dbReference type="EMBL" id="JBIAQY010000012">
    <property type="protein sequence ID" value="MFF3572091.1"/>
    <property type="molecule type" value="Genomic_DNA"/>
</dbReference>
<dbReference type="SUPFAM" id="SSF52540">
    <property type="entry name" value="P-loop containing nucleoside triphosphate hydrolases"/>
    <property type="match status" value="2"/>
</dbReference>
<dbReference type="GO" id="GO:0005524">
    <property type="term" value="F:ATP binding"/>
    <property type="evidence" value="ECO:0007669"/>
    <property type="project" value="UniProtKB-KW"/>
</dbReference>
<gene>
    <name evidence="6" type="ORF">ACFYXQ_30355</name>
</gene>
<feature type="coiled-coil region" evidence="4">
    <location>
        <begin position="92"/>
        <end position="119"/>
    </location>
</feature>
<dbReference type="PROSITE" id="PS00211">
    <property type="entry name" value="ABC_TRANSPORTER_1"/>
    <property type="match status" value="2"/>
</dbReference>
<dbReference type="PANTHER" id="PTHR19211">
    <property type="entry name" value="ATP-BINDING TRANSPORT PROTEIN-RELATED"/>
    <property type="match status" value="1"/>
</dbReference>
<dbReference type="Pfam" id="PF00005">
    <property type="entry name" value="ABC_tran"/>
    <property type="match status" value="2"/>
</dbReference>
<evidence type="ECO:0000256" key="1">
    <source>
        <dbReference type="ARBA" id="ARBA00022737"/>
    </source>
</evidence>
<dbReference type="PROSITE" id="PS50893">
    <property type="entry name" value="ABC_TRANSPORTER_2"/>
    <property type="match status" value="2"/>
</dbReference>
<dbReference type="Proteomes" id="UP001601992">
    <property type="component" value="Unassembled WGS sequence"/>
</dbReference>
<protein>
    <submittedName>
        <fullName evidence="6">ABC-F family ATP-binding cassette domain-containing protein</fullName>
    </submittedName>
</protein>
<evidence type="ECO:0000259" key="5">
    <source>
        <dbReference type="PROSITE" id="PS50893"/>
    </source>
</evidence>
<dbReference type="PANTHER" id="PTHR19211:SF14">
    <property type="entry name" value="ATP-BINDING CASSETTE SUB-FAMILY F MEMBER 1"/>
    <property type="match status" value="1"/>
</dbReference>
<feature type="domain" description="ABC transporter" evidence="5">
    <location>
        <begin position="337"/>
        <end position="542"/>
    </location>
</feature>
<name>A0ABW6SA95_9NOCA</name>
<proteinExistence type="predicted"/>
<keyword evidence="3 6" id="KW-0067">ATP-binding</keyword>
<dbReference type="InterPro" id="IPR050611">
    <property type="entry name" value="ABCF"/>
</dbReference>
<dbReference type="InterPro" id="IPR027417">
    <property type="entry name" value="P-loop_NTPase"/>
</dbReference>
<comment type="caution">
    <text evidence="6">The sequence shown here is derived from an EMBL/GenBank/DDBJ whole genome shotgun (WGS) entry which is preliminary data.</text>
</comment>
<evidence type="ECO:0000256" key="3">
    <source>
        <dbReference type="ARBA" id="ARBA00022840"/>
    </source>
</evidence>
<evidence type="ECO:0000313" key="6">
    <source>
        <dbReference type="EMBL" id="MFF3572091.1"/>
    </source>
</evidence>
<feature type="domain" description="ABC transporter" evidence="5">
    <location>
        <begin position="2"/>
        <end position="266"/>
    </location>
</feature>
<evidence type="ECO:0000256" key="4">
    <source>
        <dbReference type="SAM" id="Coils"/>
    </source>
</evidence>
<keyword evidence="2" id="KW-0547">Nucleotide-binding</keyword>
<dbReference type="Pfam" id="PF12848">
    <property type="entry name" value="ABC_tran_Xtn"/>
    <property type="match status" value="1"/>
</dbReference>
<dbReference type="RefSeq" id="WP_040824719.1">
    <property type="nucleotide sequence ID" value="NZ_JBIAQY010000012.1"/>
</dbReference>
<accession>A0ABW6SA95</accession>
<dbReference type="InterPro" id="IPR003593">
    <property type="entry name" value="AAA+_ATPase"/>
</dbReference>